<accession>A0A0R3NY90</accession>
<protein>
    <submittedName>
        <fullName evidence="2">Uncharacterized protein</fullName>
    </submittedName>
</protein>
<dbReference type="Bgee" id="FBgn0272794">
    <property type="expression patterns" value="Expressed in male reproductive system and 1 other cell type or tissue"/>
</dbReference>
<evidence type="ECO:0000313" key="2">
    <source>
        <dbReference type="RefSeq" id="XP_015041087.1"/>
    </source>
</evidence>
<sequence length="108" mass="12237">MKMYTLRAMYIASPAIIVTVTMKTWNLFTIFLLAIPVCNPFAGSPIYNTVCVLTGGRLKCYVDNTWGFNHKTKECYEIRRGKEPCGFFDGKKGCEDFCHRPPGTQKKG</sequence>
<name>A0A0R3NY90_DROPS</name>
<keyword evidence="1" id="KW-1185">Reference proteome</keyword>
<gene>
    <name evidence="2" type="primary">LOC26533807</name>
</gene>
<organism evidence="1 2">
    <name type="scientific">Drosophila pseudoobscura pseudoobscura</name>
    <name type="common">Fruit fly</name>
    <dbReference type="NCBI Taxonomy" id="46245"/>
    <lineage>
        <taxon>Eukaryota</taxon>
        <taxon>Metazoa</taxon>
        <taxon>Ecdysozoa</taxon>
        <taxon>Arthropoda</taxon>
        <taxon>Hexapoda</taxon>
        <taxon>Insecta</taxon>
        <taxon>Pterygota</taxon>
        <taxon>Neoptera</taxon>
        <taxon>Endopterygota</taxon>
        <taxon>Diptera</taxon>
        <taxon>Brachycera</taxon>
        <taxon>Muscomorpha</taxon>
        <taxon>Ephydroidea</taxon>
        <taxon>Drosophilidae</taxon>
        <taxon>Drosophila</taxon>
        <taxon>Sophophora</taxon>
    </lineage>
</organism>
<dbReference type="Proteomes" id="UP000001819">
    <property type="component" value="Chromosome X"/>
</dbReference>
<dbReference type="AlphaFoldDB" id="A0A0R3NY90"/>
<reference evidence="2" key="1">
    <citation type="submission" date="2025-08" db="UniProtKB">
        <authorList>
            <consortium name="RefSeq"/>
        </authorList>
    </citation>
    <scope>IDENTIFICATION</scope>
    <source>
        <strain evidence="2">MV-25-SWS-2005</strain>
        <tissue evidence="2">Whole body</tissue>
    </source>
</reference>
<evidence type="ECO:0000313" key="1">
    <source>
        <dbReference type="Proteomes" id="UP000001819"/>
    </source>
</evidence>
<dbReference type="KEGG" id="dpo:26533807"/>
<dbReference type="GeneID" id="26533807"/>
<accession>A0A6I8VGX1</accession>
<dbReference type="RefSeq" id="XP_015041087.1">
    <property type="nucleotide sequence ID" value="XM_015185601.2"/>
</dbReference>
<proteinExistence type="predicted"/>
<dbReference type="InParanoid" id="A0A0R3NY90"/>
<dbReference type="ExpressionAtlas" id="A0A0R3NY90">
    <property type="expression patterns" value="baseline"/>
</dbReference>